<dbReference type="NCBIfam" id="TIGR03798">
    <property type="entry name" value="leader_Nif11"/>
    <property type="match status" value="1"/>
</dbReference>
<evidence type="ECO:0008006" key="4">
    <source>
        <dbReference type="Google" id="ProtNLM"/>
    </source>
</evidence>
<evidence type="ECO:0000313" key="3">
    <source>
        <dbReference type="Proteomes" id="UP000233256"/>
    </source>
</evidence>
<dbReference type="AlphaFoldDB" id="A0A2N1PMA5"/>
<accession>A0A2N1PMA5</accession>
<organism evidence="2 3">
    <name type="scientific">Candidatus Wallbacteria bacterium HGW-Wallbacteria-1</name>
    <dbReference type="NCBI Taxonomy" id="2013854"/>
    <lineage>
        <taxon>Bacteria</taxon>
        <taxon>Candidatus Walliibacteriota</taxon>
    </lineage>
</organism>
<dbReference type="EMBL" id="PGXC01000016">
    <property type="protein sequence ID" value="PKK89471.1"/>
    <property type="molecule type" value="Genomic_DNA"/>
</dbReference>
<comment type="caution">
    <text evidence="2">The sequence shown here is derived from an EMBL/GenBank/DDBJ whole genome shotgun (WGS) entry which is preliminary data.</text>
</comment>
<feature type="region of interest" description="Disordered" evidence="1">
    <location>
        <begin position="61"/>
        <end position="114"/>
    </location>
</feature>
<gene>
    <name evidence="2" type="ORF">CVV64_13725</name>
</gene>
<dbReference type="InterPro" id="IPR022516">
    <property type="entry name" value="CHP03798_Ocin"/>
</dbReference>
<evidence type="ECO:0000313" key="2">
    <source>
        <dbReference type="EMBL" id="PKK89471.1"/>
    </source>
</evidence>
<feature type="compositionally biased region" description="Pro residues" evidence="1">
    <location>
        <begin position="93"/>
        <end position="110"/>
    </location>
</feature>
<protein>
    <recommendedName>
        <fullName evidence="4">Nif11 domain-containing protein</fullName>
    </recommendedName>
</protein>
<sequence>MESMFNFIEKIKKDKTLSAKLERLNSANDRDGIVTFMRENGVSEDDITKGLEYENSFMTAETSELSDDDLESVAGGKSGSPEFPGLPKNPINPNFPDPGPSFPPPRPDGPFVPMDPGIPNLCRLFHNTPGGPCSGLHWIA</sequence>
<evidence type="ECO:0000256" key="1">
    <source>
        <dbReference type="SAM" id="MobiDB-lite"/>
    </source>
</evidence>
<dbReference type="Proteomes" id="UP000233256">
    <property type="component" value="Unassembled WGS sequence"/>
</dbReference>
<name>A0A2N1PMA5_9BACT</name>
<reference evidence="2 3" key="1">
    <citation type="journal article" date="2017" name="ISME J.">
        <title>Potential for microbial H2 and metal transformations associated with novel bacteria and archaea in deep terrestrial subsurface sediments.</title>
        <authorList>
            <person name="Hernsdorf A.W."/>
            <person name="Amano Y."/>
            <person name="Miyakawa K."/>
            <person name="Ise K."/>
            <person name="Suzuki Y."/>
            <person name="Anantharaman K."/>
            <person name="Probst A."/>
            <person name="Burstein D."/>
            <person name="Thomas B.C."/>
            <person name="Banfield J.F."/>
        </authorList>
    </citation>
    <scope>NUCLEOTIDE SEQUENCE [LARGE SCALE GENOMIC DNA]</scope>
    <source>
        <strain evidence="2">HGW-Wallbacteria-1</strain>
    </source>
</reference>
<proteinExistence type="predicted"/>